<evidence type="ECO:0000256" key="8">
    <source>
        <dbReference type="PIRNR" id="PIRNR005096"/>
    </source>
</evidence>
<protein>
    <recommendedName>
        <fullName evidence="5 8">Aldose 1-epimerase</fullName>
        <ecNumber evidence="4 8">5.1.3.3</ecNumber>
    </recommendedName>
</protein>
<evidence type="ECO:0000256" key="5">
    <source>
        <dbReference type="ARBA" id="ARBA00014165"/>
    </source>
</evidence>
<organism evidence="9 10">
    <name type="scientific">Acetobacter thailandicus</name>
    <dbReference type="NCBI Taxonomy" id="1502842"/>
    <lineage>
        <taxon>Bacteria</taxon>
        <taxon>Pseudomonadati</taxon>
        <taxon>Pseudomonadota</taxon>
        <taxon>Alphaproteobacteria</taxon>
        <taxon>Acetobacterales</taxon>
        <taxon>Acetobacteraceae</taxon>
        <taxon>Acetobacter</taxon>
    </lineage>
</organism>
<dbReference type="Pfam" id="PF01263">
    <property type="entry name" value="Aldose_epim"/>
    <property type="match status" value="1"/>
</dbReference>
<dbReference type="InterPro" id="IPR011013">
    <property type="entry name" value="Gal_mutarotase_sf_dom"/>
</dbReference>
<comment type="caution">
    <text evidence="9">The sequence shown here is derived from an EMBL/GenBank/DDBJ whole genome shotgun (WGS) entry which is preliminary data.</text>
</comment>
<evidence type="ECO:0000256" key="2">
    <source>
        <dbReference type="ARBA" id="ARBA00005028"/>
    </source>
</evidence>
<dbReference type="SUPFAM" id="SSF74650">
    <property type="entry name" value="Galactose mutarotase-like"/>
    <property type="match status" value="1"/>
</dbReference>
<evidence type="ECO:0000256" key="1">
    <source>
        <dbReference type="ARBA" id="ARBA00001614"/>
    </source>
</evidence>
<evidence type="ECO:0000313" key="9">
    <source>
        <dbReference type="EMBL" id="MCX2563757.1"/>
    </source>
</evidence>
<dbReference type="CDD" id="cd09019">
    <property type="entry name" value="galactose_mutarotase_like"/>
    <property type="match status" value="1"/>
</dbReference>
<dbReference type="InterPro" id="IPR018052">
    <property type="entry name" value="Ald1_epimerase_CS"/>
</dbReference>
<sequence>MISLLSPLPVMTQTLKKESYGALPSGETVELYTLHNKNGMEVQFISYGGIITAIKVPDKNGKTDNVVLGFSDLEGYSKKDAEANICFGALIGRYANRIARGTFVLEDKTYHTPINLPPNTLHGGNTGFNKKLWYVQPLSGLKQATGAELTLTSADGEEGFPGKLQVKVRYILDDDNQLHIHYHATTDKPTVINLTNHSYFNLAGEGSGSVANHRLKINASLFTPTDANGIPTGQISPVAQTPFDFRAMHAIGDFLRSNDQQMLQARGYDHNWIIDGYDGKTLREAAILSDPQSGRSLTVLTTQPAMQVYTGNSLNGAYAGPSGRAYRQTDGVALETQHYPDSPNHPSFPTTTLLPGQEYDQTTVFRFQTAAP</sequence>
<dbReference type="EMBL" id="JAPIUZ010000003">
    <property type="protein sequence ID" value="MCX2563757.1"/>
    <property type="molecule type" value="Genomic_DNA"/>
</dbReference>
<comment type="similarity">
    <text evidence="3 8">Belongs to the aldose epimerase family.</text>
</comment>
<dbReference type="InterPro" id="IPR014718">
    <property type="entry name" value="GH-type_carb-bd"/>
</dbReference>
<dbReference type="Proteomes" id="UP001301152">
    <property type="component" value="Unassembled WGS sequence"/>
</dbReference>
<dbReference type="InterPro" id="IPR047215">
    <property type="entry name" value="Galactose_mutarotase-like"/>
</dbReference>
<dbReference type="PANTHER" id="PTHR10091">
    <property type="entry name" value="ALDOSE-1-EPIMERASE"/>
    <property type="match status" value="1"/>
</dbReference>
<dbReference type="InterPro" id="IPR008183">
    <property type="entry name" value="Aldose_1/G6P_1-epimerase"/>
</dbReference>
<dbReference type="InterPro" id="IPR015443">
    <property type="entry name" value="Aldose_1-epimerase"/>
</dbReference>
<evidence type="ECO:0000313" key="10">
    <source>
        <dbReference type="Proteomes" id="UP001301152"/>
    </source>
</evidence>
<dbReference type="PROSITE" id="PS00545">
    <property type="entry name" value="ALDOSE_1_EPIMERASE"/>
    <property type="match status" value="1"/>
</dbReference>
<dbReference type="EC" id="5.1.3.3" evidence="4 8"/>
<dbReference type="RefSeq" id="WP_173559640.1">
    <property type="nucleotide sequence ID" value="NZ_JAPIUZ010000003.1"/>
</dbReference>
<evidence type="ECO:0000256" key="4">
    <source>
        <dbReference type="ARBA" id="ARBA00013185"/>
    </source>
</evidence>
<evidence type="ECO:0000256" key="3">
    <source>
        <dbReference type="ARBA" id="ARBA00006206"/>
    </source>
</evidence>
<dbReference type="PIRSF" id="PIRSF005096">
    <property type="entry name" value="GALM"/>
    <property type="match status" value="1"/>
</dbReference>
<gene>
    <name evidence="9" type="ORF">OQ497_07300</name>
</gene>
<dbReference type="Gene3D" id="2.70.98.10">
    <property type="match status" value="1"/>
</dbReference>
<accession>A0ABT3QEN8</accession>
<evidence type="ECO:0000256" key="6">
    <source>
        <dbReference type="ARBA" id="ARBA00023235"/>
    </source>
</evidence>
<keyword evidence="10" id="KW-1185">Reference proteome</keyword>
<comment type="catalytic activity">
    <reaction evidence="1 8">
        <text>alpha-D-glucose = beta-D-glucose</text>
        <dbReference type="Rhea" id="RHEA:10264"/>
        <dbReference type="ChEBI" id="CHEBI:15903"/>
        <dbReference type="ChEBI" id="CHEBI:17925"/>
        <dbReference type="EC" id="5.1.3.3"/>
    </reaction>
</comment>
<keyword evidence="6 8" id="KW-0413">Isomerase</keyword>
<reference evidence="9 10" key="1">
    <citation type="submission" date="2022-11" db="EMBL/GenBank/DDBJ databases">
        <title>Genome sequencing of Acetobacter type strain.</title>
        <authorList>
            <person name="Heo J."/>
            <person name="Lee D."/>
            <person name="Han B.-H."/>
            <person name="Hong S.-B."/>
            <person name="Kwon S.-W."/>
        </authorList>
    </citation>
    <scope>NUCLEOTIDE SEQUENCE [LARGE SCALE GENOMIC DNA]</scope>
    <source>
        <strain evidence="9 10">KACC 21253</strain>
    </source>
</reference>
<dbReference type="NCBIfam" id="NF008277">
    <property type="entry name" value="PRK11055.1"/>
    <property type="match status" value="1"/>
</dbReference>
<evidence type="ECO:0000256" key="7">
    <source>
        <dbReference type="ARBA" id="ARBA00023277"/>
    </source>
</evidence>
<comment type="pathway">
    <text evidence="2 8">Carbohydrate metabolism; hexose metabolism.</text>
</comment>
<name>A0ABT3QEN8_9PROT</name>
<keyword evidence="7 8" id="KW-0119">Carbohydrate metabolism</keyword>
<proteinExistence type="inferred from homology"/>
<dbReference type="PANTHER" id="PTHR10091:SF0">
    <property type="entry name" value="GALACTOSE MUTAROTASE"/>
    <property type="match status" value="1"/>
</dbReference>